<evidence type="ECO:0000313" key="3">
    <source>
        <dbReference type="Proteomes" id="UP001595798"/>
    </source>
</evidence>
<reference evidence="3" key="1">
    <citation type="journal article" date="2019" name="Int. J. Syst. Evol. Microbiol.">
        <title>The Global Catalogue of Microorganisms (GCM) 10K type strain sequencing project: providing services to taxonomists for standard genome sequencing and annotation.</title>
        <authorList>
            <consortium name="The Broad Institute Genomics Platform"/>
            <consortium name="The Broad Institute Genome Sequencing Center for Infectious Disease"/>
            <person name="Wu L."/>
            <person name="Ma J."/>
        </authorList>
    </citation>
    <scope>NUCLEOTIDE SEQUENCE [LARGE SCALE GENOMIC DNA]</scope>
    <source>
        <strain evidence="3">CECT 7297</strain>
    </source>
</reference>
<comment type="caution">
    <text evidence="2">The sequence shown here is derived from an EMBL/GenBank/DDBJ whole genome shotgun (WGS) entry which is preliminary data.</text>
</comment>
<keyword evidence="3" id="KW-1185">Reference proteome</keyword>
<protein>
    <submittedName>
        <fullName evidence="2">Alkaline phosphatase D family protein</fullName>
        <ecNumber evidence="2">3.1.3.1</ecNumber>
    </submittedName>
</protein>
<name>A0ABV8QHN9_9GAMM</name>
<evidence type="ECO:0000313" key="2">
    <source>
        <dbReference type="EMBL" id="MFC4259178.1"/>
    </source>
</evidence>
<proteinExistence type="predicted"/>
<evidence type="ECO:0000256" key="1">
    <source>
        <dbReference type="SAM" id="MobiDB-lite"/>
    </source>
</evidence>
<keyword evidence="2" id="KW-0378">Hydrolase</keyword>
<dbReference type="SUPFAM" id="SSF56300">
    <property type="entry name" value="Metallo-dependent phosphatases"/>
    <property type="match status" value="1"/>
</dbReference>
<organism evidence="2 3">
    <name type="scientific">Marinobacter lacisalsi</name>
    <dbReference type="NCBI Taxonomy" id="475979"/>
    <lineage>
        <taxon>Bacteria</taxon>
        <taxon>Pseudomonadati</taxon>
        <taxon>Pseudomonadota</taxon>
        <taxon>Gammaproteobacteria</taxon>
        <taxon>Pseudomonadales</taxon>
        <taxon>Marinobacteraceae</taxon>
        <taxon>Marinobacter</taxon>
    </lineage>
</organism>
<dbReference type="GO" id="GO:0004035">
    <property type="term" value="F:alkaline phosphatase activity"/>
    <property type="evidence" value="ECO:0007669"/>
    <property type="project" value="UniProtKB-EC"/>
</dbReference>
<dbReference type="RefSeq" id="WP_379886722.1">
    <property type="nucleotide sequence ID" value="NZ_JBHSDI010000012.1"/>
</dbReference>
<dbReference type="EC" id="3.1.3.1" evidence="2"/>
<feature type="compositionally biased region" description="Polar residues" evidence="1">
    <location>
        <begin position="645"/>
        <end position="654"/>
    </location>
</feature>
<dbReference type="PANTHER" id="PTHR37031:SF2">
    <property type="entry name" value="PHOD-LIKE PHOSPHATASE METALLOPHOSPHATASE DOMAIN-CONTAINING PROTEIN"/>
    <property type="match status" value="1"/>
</dbReference>
<dbReference type="Gene3D" id="3.60.21.70">
    <property type="entry name" value="PhoD-like phosphatase"/>
    <property type="match status" value="1"/>
</dbReference>
<feature type="region of interest" description="Disordered" evidence="1">
    <location>
        <begin position="630"/>
        <end position="666"/>
    </location>
</feature>
<dbReference type="InterPro" id="IPR018946">
    <property type="entry name" value="PhoD-like_MPP"/>
</dbReference>
<accession>A0ABV8QHN9</accession>
<gene>
    <name evidence="2" type="ORF">ACFOZ5_09075</name>
</gene>
<dbReference type="PANTHER" id="PTHR37031">
    <property type="entry name" value="METALLOPHOSPHATASE BINDING DOMAIN PROTEIN"/>
    <property type="match status" value="1"/>
</dbReference>
<dbReference type="CDD" id="cd07389">
    <property type="entry name" value="MPP_PhoD"/>
    <property type="match status" value="1"/>
</dbReference>
<dbReference type="Proteomes" id="UP001595798">
    <property type="component" value="Unassembled WGS sequence"/>
</dbReference>
<dbReference type="EMBL" id="JBHSDI010000012">
    <property type="protein sequence ID" value="MFC4259178.1"/>
    <property type="molecule type" value="Genomic_DNA"/>
</dbReference>
<dbReference type="InterPro" id="IPR038607">
    <property type="entry name" value="PhoD-like_sf"/>
</dbReference>
<sequence>MTERPASAPYELPPIFAGPILRRTVENRLCLWLAGRPDLVFLVRVTCRDQFLVDRPLREEEVTALPVGRHATIWLLDVQLDERLPEGEWLHYDVWIRDRNSGWQGLRDWASHLSYGDSHLPRFVHHRSIGKLFHGSCRRPHHPSADGLRRVDRELRQAASPSDQPALLMLTGDQIYADDVAGPMLHAIHCVIRRLGLFQEDLDAADIHNSNELFDHPLGYYQRDQLLPESEFNEAVTEKFFGGVRKPVFTTASAGNHLISFSEVLAMYFLVWSPVPWQWVEGQPQLDNPELAQRYRAENETIERFREGLPEAARALANVPVYMIFDDHDITDDWNLSALWESTAYQHPFSRRIIGNALMAYLICQAWGNDPQRLLPLLEQVKPVLDPERGDDGLLNKTPHDTLIGKMLDFNSWHYTLPTSPKLMVLDTRTRRWRSELARSRPSGLMDWEGLTEFQHELLGESSVIVVSPAPMFGVKLIETIQMMFTWAGRPLTVDAENWMAHRGAANVLLNIFRHTGTPENFVILSGDVHYSFVYDVRLRQRPEAPRIWQITSSGIKNEFPDSLLDWLDRLNRWLYASRSPLNWFTKRRRMRIYPRLPSARSRGERLWNQAGIGEVCLSPDGQPETIRQLGSLGQDCRFDPGEINSPSSQTDQVHQPGYDQGSGER</sequence>
<dbReference type="InterPro" id="IPR029052">
    <property type="entry name" value="Metallo-depent_PP-like"/>
</dbReference>